<evidence type="ECO:0000313" key="2">
    <source>
        <dbReference type="EMBL" id="EMA46675.1"/>
    </source>
</evidence>
<dbReference type="OrthoDB" id="214143at2157"/>
<proteinExistence type="predicted"/>
<dbReference type="RefSeq" id="WP_006076497.1">
    <property type="nucleotide sequence ID" value="NZ_AOMD01000012.1"/>
</dbReference>
<dbReference type="InParanoid" id="M0MQC5"/>
<dbReference type="STRING" id="1227455.C449_03376"/>
<feature type="transmembrane region" description="Helical" evidence="1">
    <location>
        <begin position="134"/>
        <end position="156"/>
    </location>
</feature>
<feature type="transmembrane region" description="Helical" evidence="1">
    <location>
        <begin position="63"/>
        <end position="82"/>
    </location>
</feature>
<keyword evidence="1" id="KW-0812">Transmembrane</keyword>
<keyword evidence="1" id="KW-1133">Transmembrane helix</keyword>
<feature type="transmembrane region" description="Helical" evidence="1">
    <location>
        <begin position="89"/>
        <end position="106"/>
    </location>
</feature>
<reference evidence="2 3" key="1">
    <citation type="journal article" date="2014" name="PLoS Genet.">
        <title>Phylogenetically driven sequencing of extremely halophilic archaea reveals strategies for static and dynamic osmo-response.</title>
        <authorList>
            <person name="Becker E.A."/>
            <person name="Seitzer P.M."/>
            <person name="Tritt A."/>
            <person name="Larsen D."/>
            <person name="Krusor M."/>
            <person name="Yao A.I."/>
            <person name="Wu D."/>
            <person name="Madern D."/>
            <person name="Eisen J.A."/>
            <person name="Darling A.E."/>
            <person name="Facciotti M.T."/>
        </authorList>
    </citation>
    <scope>NUCLEOTIDE SEQUENCE [LARGE SCALE GENOMIC DNA]</scope>
    <source>
        <strain evidence="2 3">DSM 5350</strain>
    </source>
</reference>
<gene>
    <name evidence="2" type="ORF">C449_03376</name>
</gene>
<protein>
    <submittedName>
        <fullName evidence="2">Uncharacterized protein</fullName>
    </submittedName>
</protein>
<evidence type="ECO:0000313" key="3">
    <source>
        <dbReference type="Proteomes" id="UP000011669"/>
    </source>
</evidence>
<dbReference type="PATRIC" id="fig|1227455.4.peg.688"/>
<keyword evidence="3" id="KW-1185">Reference proteome</keyword>
<keyword evidence="1" id="KW-0472">Membrane</keyword>
<sequence>MDDGTGRGYQRSEGSRGLYPWFVSAWVDRYGPPMVALASTVLSWVTVQVPLGSARSFLGLELWPGRGVAVVAVVVLLLSWRLRGWAGAWCRFAGGIAIIGLVFLQLRSNEWVKQQVIGSAADAGNPLAEGSASAFAVTPGIGLGVALLAGVFLLFVEYYRWQITSA</sequence>
<comment type="caution">
    <text evidence="2">The sequence shown here is derived from an EMBL/GenBank/DDBJ whole genome shotgun (WGS) entry which is preliminary data.</text>
</comment>
<organism evidence="2 3">
    <name type="scientific">Halococcus saccharolyticus DSM 5350</name>
    <dbReference type="NCBI Taxonomy" id="1227455"/>
    <lineage>
        <taxon>Archaea</taxon>
        <taxon>Methanobacteriati</taxon>
        <taxon>Methanobacteriota</taxon>
        <taxon>Stenosarchaea group</taxon>
        <taxon>Halobacteria</taxon>
        <taxon>Halobacteriales</taxon>
        <taxon>Halococcaceae</taxon>
        <taxon>Halococcus</taxon>
    </lineage>
</organism>
<dbReference type="EMBL" id="AOMD01000012">
    <property type="protein sequence ID" value="EMA46675.1"/>
    <property type="molecule type" value="Genomic_DNA"/>
</dbReference>
<evidence type="ECO:0000256" key="1">
    <source>
        <dbReference type="SAM" id="Phobius"/>
    </source>
</evidence>
<dbReference type="AlphaFoldDB" id="M0MQC5"/>
<name>M0MQC5_9EURY</name>
<dbReference type="Proteomes" id="UP000011669">
    <property type="component" value="Unassembled WGS sequence"/>
</dbReference>
<accession>M0MQC5</accession>